<dbReference type="PANTHER" id="PTHR43245">
    <property type="entry name" value="BIFUNCTIONAL POLYMYXIN RESISTANCE PROTEIN ARNA"/>
    <property type="match status" value="1"/>
</dbReference>
<evidence type="ECO:0000313" key="2">
    <source>
        <dbReference type="EMBL" id="EMD83758.1"/>
    </source>
</evidence>
<dbReference type="PANTHER" id="PTHR43245:SF58">
    <property type="entry name" value="BLL5923 PROTEIN"/>
    <property type="match status" value="1"/>
</dbReference>
<evidence type="ECO:0000259" key="1">
    <source>
        <dbReference type="Pfam" id="PF01370"/>
    </source>
</evidence>
<comment type="caution">
    <text evidence="2">The sequence shown here is derived from an EMBL/GenBank/DDBJ whole genome shotgun (WGS) entry which is preliminary data.</text>
</comment>
<dbReference type="InterPro" id="IPR050177">
    <property type="entry name" value="Lipid_A_modif_metabolic_enz"/>
</dbReference>
<dbReference type="RefSeq" id="WP_008600220.1">
    <property type="nucleotide sequence ID" value="NZ_AMRV01000002.1"/>
</dbReference>
<dbReference type="Proteomes" id="UP000011717">
    <property type="component" value="Unassembled WGS sequence"/>
</dbReference>
<name>M2U6Y6_9SPHN</name>
<reference evidence="2 3" key="1">
    <citation type="journal article" date="2013" name="Genome Announc.">
        <title>Draft Genome Sequence of Strain JLT2015T, Belonging to the Family Sphingomonadaceae of the Alphaproteobacteria.</title>
        <authorList>
            <person name="Tang K."/>
            <person name="Liu K."/>
            <person name="Li S."/>
            <person name="Jiao N."/>
        </authorList>
    </citation>
    <scope>NUCLEOTIDE SEQUENCE [LARGE SCALE GENOMIC DNA]</scope>
    <source>
        <strain evidence="2 3">JLT2015</strain>
    </source>
</reference>
<dbReference type="InterPro" id="IPR001509">
    <property type="entry name" value="Epimerase_deHydtase"/>
</dbReference>
<protein>
    <submittedName>
        <fullName evidence="2">UDP-glucose 4-epimerase</fullName>
    </submittedName>
</protein>
<dbReference type="PATRIC" id="fig|1234595.3.peg.728"/>
<feature type="domain" description="NAD-dependent epimerase/dehydratase" evidence="1">
    <location>
        <begin position="6"/>
        <end position="201"/>
    </location>
</feature>
<organism evidence="2 3">
    <name type="scientific">Pacificimonas flava</name>
    <dbReference type="NCBI Taxonomy" id="1234595"/>
    <lineage>
        <taxon>Bacteria</taxon>
        <taxon>Pseudomonadati</taxon>
        <taxon>Pseudomonadota</taxon>
        <taxon>Alphaproteobacteria</taxon>
        <taxon>Sphingomonadales</taxon>
        <taxon>Sphingosinicellaceae</taxon>
        <taxon>Pacificimonas</taxon>
    </lineage>
</organism>
<proteinExistence type="predicted"/>
<keyword evidence="3" id="KW-1185">Reference proteome</keyword>
<dbReference type="OrthoDB" id="9814124at2"/>
<dbReference type="EMBL" id="AMRV01000002">
    <property type="protein sequence ID" value="EMD83758.1"/>
    <property type="molecule type" value="Genomic_DNA"/>
</dbReference>
<evidence type="ECO:0000313" key="3">
    <source>
        <dbReference type="Proteomes" id="UP000011717"/>
    </source>
</evidence>
<gene>
    <name evidence="2" type="ORF">C725_0730</name>
</gene>
<sequence length="304" mass="32171">MAVLAITGGTGFVGGHLLDLAIRKGHKVRALTRRVQPHRAGLTWIRGDLSDDAALSELCCGADAVIHVAGVVNAKDERGFHAGNVAGTAAMLSAAAGCNLRRFVHVSSLSAREPDLSLYGASKAEAEALVRQSAFDWVIVQPPAVFGPGDTEMVDLYRLAAHGLALLPGRGRFSMIYVADLAAALLALALSDKGSRQTFEIAGPPAALSHGEVAEMIGAALGRRVRKLRLPTSALKLGAGIDTLRSRISGRLPKLSRDRARYIAHPDWIADPAALMALGIWTPETPVADGIRRTADWYRAEGVL</sequence>
<dbReference type="AlphaFoldDB" id="M2U6Y6"/>
<dbReference type="Pfam" id="PF01370">
    <property type="entry name" value="Epimerase"/>
    <property type="match status" value="1"/>
</dbReference>
<accession>M2U6Y6</accession>
<dbReference type="SUPFAM" id="SSF51735">
    <property type="entry name" value="NAD(P)-binding Rossmann-fold domains"/>
    <property type="match status" value="1"/>
</dbReference>
<dbReference type="Gene3D" id="3.40.50.720">
    <property type="entry name" value="NAD(P)-binding Rossmann-like Domain"/>
    <property type="match status" value="1"/>
</dbReference>
<dbReference type="InterPro" id="IPR036291">
    <property type="entry name" value="NAD(P)-bd_dom_sf"/>
</dbReference>